<feature type="compositionally biased region" description="Low complexity" evidence="6">
    <location>
        <begin position="793"/>
        <end position="808"/>
    </location>
</feature>
<dbReference type="GO" id="GO:0010508">
    <property type="term" value="P:positive regulation of autophagy"/>
    <property type="evidence" value="ECO:0007669"/>
    <property type="project" value="TreeGrafter"/>
</dbReference>
<dbReference type="OrthoDB" id="18648at2759"/>
<feature type="compositionally biased region" description="Low complexity" evidence="6">
    <location>
        <begin position="591"/>
        <end position="601"/>
    </location>
</feature>
<evidence type="ECO:0000256" key="1">
    <source>
        <dbReference type="ARBA" id="ARBA00010546"/>
    </source>
</evidence>
<proteinExistence type="inferred from homology"/>
<feature type="compositionally biased region" description="Basic and acidic residues" evidence="6">
    <location>
        <begin position="147"/>
        <end position="180"/>
    </location>
</feature>
<dbReference type="AlphaFoldDB" id="A0A194UQL1"/>
<comment type="subcellular location">
    <subcellularLocation>
        <location evidence="5">Vacuole membrane</location>
        <topology evidence="5">Peripheral membrane protein</topology>
    </subcellularLocation>
</comment>
<dbReference type="Pfam" id="PF24064">
    <property type="entry name" value="HTH_NPRL3"/>
    <property type="match status" value="1"/>
</dbReference>
<keyword evidence="5" id="KW-0469">Meiosis</keyword>
<feature type="region of interest" description="Disordered" evidence="6">
    <location>
        <begin position="147"/>
        <end position="211"/>
    </location>
</feature>
<comment type="similarity">
    <text evidence="1 5">Belongs to the NPR3 family.</text>
</comment>
<feature type="domain" description="GATOR1 complex protein NPRL3 C-terminal HTH" evidence="7">
    <location>
        <begin position="830"/>
        <end position="872"/>
    </location>
</feature>
<organism evidence="8 9">
    <name type="scientific">Cytospora mali</name>
    <name type="common">Apple Valsa canker fungus</name>
    <name type="synonym">Valsa mali</name>
    <dbReference type="NCBI Taxonomy" id="578113"/>
    <lineage>
        <taxon>Eukaryota</taxon>
        <taxon>Fungi</taxon>
        <taxon>Dikarya</taxon>
        <taxon>Ascomycota</taxon>
        <taxon>Pezizomycotina</taxon>
        <taxon>Sordariomycetes</taxon>
        <taxon>Sordariomycetidae</taxon>
        <taxon>Diaporthales</taxon>
        <taxon>Cytosporaceae</taxon>
        <taxon>Cytospora</taxon>
    </lineage>
</organism>
<dbReference type="EMBL" id="KN714671">
    <property type="protein sequence ID" value="KUI53965.1"/>
    <property type="molecule type" value="Genomic_DNA"/>
</dbReference>
<dbReference type="GO" id="GO:0051321">
    <property type="term" value="P:meiotic cell cycle"/>
    <property type="evidence" value="ECO:0007669"/>
    <property type="project" value="UniProtKB-UniRule"/>
</dbReference>
<dbReference type="PANTHER" id="PTHR13153">
    <property type="entry name" value="CGTHBA PROTEIN -14 GENE PROTEIN"/>
    <property type="match status" value="1"/>
</dbReference>
<evidence type="ECO:0000256" key="5">
    <source>
        <dbReference type="RuleBase" id="RU368069"/>
    </source>
</evidence>
<accession>A0A194UQL1</accession>
<evidence type="ECO:0000256" key="6">
    <source>
        <dbReference type="SAM" id="MobiDB-lite"/>
    </source>
</evidence>
<keyword evidence="5" id="KW-0732">Signal</keyword>
<feature type="compositionally biased region" description="Polar residues" evidence="6">
    <location>
        <begin position="664"/>
        <end position="681"/>
    </location>
</feature>
<evidence type="ECO:0000313" key="8">
    <source>
        <dbReference type="EMBL" id="KUI53965.1"/>
    </source>
</evidence>
<dbReference type="PANTHER" id="PTHR13153:SF5">
    <property type="entry name" value="GATOR COMPLEX PROTEIN NPRL3"/>
    <property type="match status" value="1"/>
</dbReference>
<evidence type="ECO:0000313" key="9">
    <source>
        <dbReference type="Proteomes" id="UP000078576"/>
    </source>
</evidence>
<dbReference type="GO" id="GO:0034198">
    <property type="term" value="P:cellular response to amino acid starvation"/>
    <property type="evidence" value="ECO:0007669"/>
    <property type="project" value="TreeGrafter"/>
</dbReference>
<evidence type="ECO:0000256" key="4">
    <source>
        <dbReference type="ARBA" id="ARBA00030028"/>
    </source>
</evidence>
<dbReference type="Proteomes" id="UP000078576">
    <property type="component" value="Unassembled WGS sequence"/>
</dbReference>
<evidence type="ECO:0000256" key="3">
    <source>
        <dbReference type="ARBA" id="ARBA00025376"/>
    </source>
</evidence>
<dbReference type="GO" id="GO:0038202">
    <property type="term" value="P:TORC1 signaling"/>
    <property type="evidence" value="ECO:0007669"/>
    <property type="project" value="TreeGrafter"/>
</dbReference>
<dbReference type="InterPro" id="IPR056603">
    <property type="entry name" value="HTH_NPRL3"/>
</dbReference>
<dbReference type="GO" id="GO:0005774">
    <property type="term" value="C:vacuolar membrane"/>
    <property type="evidence" value="ECO:0007669"/>
    <property type="project" value="UniProtKB-SubCell"/>
</dbReference>
<feature type="region of interest" description="Disordered" evidence="6">
    <location>
        <begin position="587"/>
        <end position="683"/>
    </location>
</feature>
<dbReference type="GO" id="GO:1904262">
    <property type="term" value="P:negative regulation of TORC1 signaling"/>
    <property type="evidence" value="ECO:0007669"/>
    <property type="project" value="TreeGrafter"/>
</dbReference>
<sequence length="899" mass="99921">MALPVLPNSSNFLGVALVINRNRDGPRFVFHYPPHIVPVEDRHEEEDEEGVDEDDILLERAAGPADGSSPYNLNVSDLISWNQDEHIITDDGTQIVPWEHVAGFPTKDLEGILTPARAYHKTLFQISLDPLYFVSYPIHKPEKGIWKKSKKNNDRAKKDDDRISPHDEGHDAEASAKGEETNVASDGDNVEAKENAGKPTASKPVVAQEETEDKVSSMTMFNLVFILNPKKHEAKDLMDNMYTNIIRKVNKAYKYVQQRSDFVWKESKKILLLKDRAREDKRKMSELWEEILQTSSLAASMQDLYDAISRNKIAALQLDTGEGTITHSVQIPVPFHIADLPPEDREEDSRGIWITTANSFIGDSGAFDEPHYLDKNFAMLLMDDDKKIISELSADPDETTLSMIEFVRHSKPTMSFHQVAQQTNNILTLSQVRKFAQHFIFWRRAIAIPPLHARDVYILSPNADMKTLPRASETWARQFPFAPALPTFLADLSAAPRPYKWFCPSKSFRPSYLQMLSWLMRGGWVTQLCTFAYVIVWPEILYEVEYQLEAEEVAKAKRAQVAAVDDLEHGSPDKATSVLLSIDRKRRGSKSSDMMSSSIGDLASSTTTLHQAESAAGGGGLERSIGDLSAISISDKEHPSPLAPSSPSSSFLKDSTIATPDPQSPTSPGASSNRPQSQPTLAEQVAEKARLERIADKLARELAEKATTHARKVVPRATDHPSINSAAHLADLNPHIILDAKKATGKESLYLSAIAKRFRERQTEAPPSSSKKTTETKSRTQSGALGGDGVKKTTAAAAAATTSNTTPGGKDGNKVGGAGIGTDGRAVDWDERVANTWPVFWKYFNGRSALERIALQEEMKRKDVWNLLTAMRARRKESRAPRIARVRDLKMNVFEVAAR</sequence>
<evidence type="ECO:0000256" key="2">
    <source>
        <dbReference type="ARBA" id="ARBA00017880"/>
    </source>
</evidence>
<name>A0A194UQL1_CYTMA</name>
<keyword evidence="9" id="KW-1185">Reference proteome</keyword>
<dbReference type="Pfam" id="PF03666">
    <property type="entry name" value="NPR3"/>
    <property type="match status" value="1"/>
</dbReference>
<dbReference type="STRING" id="694573.A0A194UQL1"/>
<dbReference type="InterPro" id="IPR005365">
    <property type="entry name" value="Npr3"/>
</dbReference>
<reference evidence="9" key="1">
    <citation type="submission" date="2014-12" db="EMBL/GenBank/DDBJ databases">
        <title>Genome Sequence of Valsa Canker Pathogens Uncovers a Specific Adaption of Colonization on Woody Bark.</title>
        <authorList>
            <person name="Yin Z."/>
            <person name="Liu H."/>
            <person name="Gao X."/>
            <person name="Li Z."/>
            <person name="Song N."/>
            <person name="Ke X."/>
            <person name="Dai Q."/>
            <person name="Wu Y."/>
            <person name="Sun Y."/>
            <person name="Xu J.-R."/>
            <person name="Kang Z.K."/>
            <person name="Wang L."/>
            <person name="Huang L."/>
        </authorList>
    </citation>
    <scope>NUCLEOTIDE SEQUENCE [LARGE SCALE GENOMIC DNA]</scope>
    <source>
        <strain evidence="9">SXYL134</strain>
    </source>
</reference>
<protein>
    <recommendedName>
        <fullName evidence="2 5">Nitrogen permease regulator 3</fullName>
    </recommendedName>
    <alternativeName>
        <fullName evidence="4 5">Required for meiotic nuclear division protein 11</fullName>
    </alternativeName>
</protein>
<comment type="function">
    <text evidence="3 5">Mediates inactivation of the TORC1 complex in response to amino acid starvation. Required for meiotic nuclear division.</text>
</comment>
<dbReference type="GO" id="GO:1990130">
    <property type="term" value="C:GATOR1 complex"/>
    <property type="evidence" value="ECO:0007669"/>
    <property type="project" value="TreeGrafter"/>
</dbReference>
<evidence type="ECO:0000259" key="7">
    <source>
        <dbReference type="Pfam" id="PF24064"/>
    </source>
</evidence>
<feature type="region of interest" description="Disordered" evidence="6">
    <location>
        <begin position="759"/>
        <end position="819"/>
    </location>
</feature>
<gene>
    <name evidence="8" type="ORF">VP1G_01364</name>
</gene>